<proteinExistence type="predicted"/>
<dbReference type="VEuPathDB" id="FungiDB:H257_16328"/>
<feature type="region of interest" description="Disordered" evidence="1">
    <location>
        <begin position="1"/>
        <end position="53"/>
    </location>
</feature>
<dbReference type="Proteomes" id="UP000284702">
    <property type="component" value="Unassembled WGS sequence"/>
</dbReference>
<dbReference type="EMBL" id="MZMZ02001216">
    <property type="protein sequence ID" value="RQM29686.1"/>
    <property type="molecule type" value="Genomic_DNA"/>
</dbReference>
<evidence type="ECO:0000313" key="4">
    <source>
        <dbReference type="Proteomes" id="UP000284702"/>
    </source>
</evidence>
<gene>
    <name evidence="3" type="ORF">B5M09_005330</name>
    <name evidence="2" type="ORF">H257_16328</name>
</gene>
<protein>
    <submittedName>
        <fullName evidence="2">Uncharacterized protein</fullName>
    </submittedName>
</protein>
<dbReference type="RefSeq" id="XP_009843008.1">
    <property type="nucleotide sequence ID" value="XM_009844706.1"/>
</dbReference>
<keyword evidence="4" id="KW-1185">Reference proteome</keyword>
<accession>W4FKT2</accession>
<evidence type="ECO:0000313" key="3">
    <source>
        <dbReference type="EMBL" id="RQM29686.1"/>
    </source>
</evidence>
<reference evidence="2" key="1">
    <citation type="submission" date="2013-12" db="EMBL/GenBank/DDBJ databases">
        <title>The Genome Sequence of Aphanomyces astaci APO3.</title>
        <authorList>
            <consortium name="The Broad Institute Genomics Platform"/>
            <person name="Russ C."/>
            <person name="Tyler B."/>
            <person name="van West P."/>
            <person name="Dieguez-Uribeondo J."/>
            <person name="Young S.K."/>
            <person name="Zeng Q."/>
            <person name="Gargeya S."/>
            <person name="Fitzgerald M."/>
            <person name="Abouelleil A."/>
            <person name="Alvarado L."/>
            <person name="Chapman S.B."/>
            <person name="Gainer-Dewar J."/>
            <person name="Goldberg J."/>
            <person name="Griggs A."/>
            <person name="Gujja S."/>
            <person name="Hansen M."/>
            <person name="Howarth C."/>
            <person name="Imamovic A."/>
            <person name="Ireland A."/>
            <person name="Larimer J."/>
            <person name="McCowan C."/>
            <person name="Murphy C."/>
            <person name="Pearson M."/>
            <person name="Poon T.W."/>
            <person name="Priest M."/>
            <person name="Roberts A."/>
            <person name="Saif S."/>
            <person name="Shea T."/>
            <person name="Sykes S."/>
            <person name="Wortman J."/>
            <person name="Nusbaum C."/>
            <person name="Birren B."/>
        </authorList>
    </citation>
    <scope>NUCLEOTIDE SEQUENCE [LARGE SCALE GENOMIC DNA]</scope>
    <source>
        <strain evidence="2">APO3</strain>
    </source>
</reference>
<dbReference type="EMBL" id="KI913197">
    <property type="protein sequence ID" value="ETV67449.1"/>
    <property type="molecule type" value="Genomic_DNA"/>
</dbReference>
<evidence type="ECO:0000256" key="1">
    <source>
        <dbReference type="SAM" id="MobiDB-lite"/>
    </source>
</evidence>
<dbReference type="AlphaFoldDB" id="W4FKT2"/>
<organism evidence="2">
    <name type="scientific">Aphanomyces astaci</name>
    <name type="common">Crayfish plague agent</name>
    <dbReference type="NCBI Taxonomy" id="112090"/>
    <lineage>
        <taxon>Eukaryota</taxon>
        <taxon>Sar</taxon>
        <taxon>Stramenopiles</taxon>
        <taxon>Oomycota</taxon>
        <taxon>Saprolegniomycetes</taxon>
        <taxon>Saprolegniales</taxon>
        <taxon>Verrucalvaceae</taxon>
        <taxon>Aphanomyces</taxon>
    </lineage>
</organism>
<dbReference type="OrthoDB" id="67959at2759"/>
<evidence type="ECO:0000313" key="2">
    <source>
        <dbReference type="EMBL" id="ETV67449.1"/>
    </source>
</evidence>
<feature type="compositionally biased region" description="Low complexity" evidence="1">
    <location>
        <begin position="42"/>
        <end position="51"/>
    </location>
</feature>
<sequence>MECAEDANFTTPRTIPRTENDVFTFVSPPTKSEPTPREPSKGRSMSRLSSSRSHKMCLYRTGKCSNQRHIKPNGSLHKMCTFHRAKANENQRRLDQKKKDAGFHRRERISAFKVKGVLQPKSATLVYALDSSDAPSTGTTQLQQVLSHPLEDIMPDVMIPFLLDSYLDVTGENTTNSSSSHVA</sequence>
<reference evidence="3 4" key="2">
    <citation type="submission" date="2018-07" db="EMBL/GenBank/DDBJ databases">
        <title>Annotation of Aphanomyces astaci genome assembly.</title>
        <authorList>
            <person name="Studholme D.J."/>
        </authorList>
    </citation>
    <scope>NUCLEOTIDE SEQUENCE [LARGE SCALE GENOMIC DNA]</scope>
    <source>
        <strain evidence="3">Pc</strain>
    </source>
</reference>
<name>W4FKT2_APHAT</name>
<dbReference type="GeneID" id="20818324"/>